<dbReference type="SMART" id="SM00448">
    <property type="entry name" value="REC"/>
    <property type="match status" value="1"/>
</dbReference>
<protein>
    <submittedName>
        <fullName evidence="5">Transcriptional regulatory protein SrrA</fullName>
    </submittedName>
</protein>
<dbReference type="AlphaFoldDB" id="A0A517X036"/>
<sequence>MNHKDRSNDQNSLLNCRVLIAEDSIDNQRIISHYLEKESAAVITADNGEIAVELALKARENNIPFHVILMDIEMPVLDGYKATKKLRQADYTGRIIAHTAHTDTHSRKKCLDAGCDDYISKPINQQSLVSKIARYAMQEKQNELFDQIFKD</sequence>
<feature type="modified residue" description="4-aspartylphosphate" evidence="3">
    <location>
        <position position="71"/>
    </location>
</feature>
<keyword evidence="1 3" id="KW-0597">Phosphoprotein</keyword>
<proteinExistence type="predicted"/>
<dbReference type="SUPFAM" id="SSF52172">
    <property type="entry name" value="CheY-like"/>
    <property type="match status" value="1"/>
</dbReference>
<keyword evidence="2" id="KW-0902">Two-component regulatory system</keyword>
<evidence type="ECO:0000256" key="3">
    <source>
        <dbReference type="PROSITE-ProRule" id="PRU00169"/>
    </source>
</evidence>
<keyword evidence="6" id="KW-1185">Reference proteome</keyword>
<evidence type="ECO:0000259" key="4">
    <source>
        <dbReference type="PROSITE" id="PS50110"/>
    </source>
</evidence>
<dbReference type="PROSITE" id="PS50110">
    <property type="entry name" value="RESPONSE_REGULATORY"/>
    <property type="match status" value="1"/>
</dbReference>
<dbReference type="PANTHER" id="PTHR45339:SF1">
    <property type="entry name" value="HYBRID SIGNAL TRANSDUCTION HISTIDINE KINASE J"/>
    <property type="match status" value="1"/>
</dbReference>
<evidence type="ECO:0000256" key="2">
    <source>
        <dbReference type="ARBA" id="ARBA00023012"/>
    </source>
</evidence>
<gene>
    <name evidence="5" type="primary">srrA</name>
    <name evidence="5" type="ORF">V202x_42710</name>
</gene>
<evidence type="ECO:0000313" key="6">
    <source>
        <dbReference type="Proteomes" id="UP000318384"/>
    </source>
</evidence>
<accession>A0A517X036</accession>
<feature type="domain" description="Response regulatory" evidence="4">
    <location>
        <begin position="17"/>
        <end position="136"/>
    </location>
</feature>
<dbReference type="Pfam" id="PF00072">
    <property type="entry name" value="Response_reg"/>
    <property type="match status" value="1"/>
</dbReference>
<name>A0A517X036_9PLAN</name>
<evidence type="ECO:0000313" key="5">
    <source>
        <dbReference type="EMBL" id="QDU10858.1"/>
    </source>
</evidence>
<dbReference type="Proteomes" id="UP000318384">
    <property type="component" value="Chromosome"/>
</dbReference>
<dbReference type="GO" id="GO:0000160">
    <property type="term" value="P:phosphorelay signal transduction system"/>
    <property type="evidence" value="ECO:0007669"/>
    <property type="project" value="UniProtKB-KW"/>
</dbReference>
<organism evidence="5 6">
    <name type="scientific">Gimesia aquarii</name>
    <dbReference type="NCBI Taxonomy" id="2527964"/>
    <lineage>
        <taxon>Bacteria</taxon>
        <taxon>Pseudomonadati</taxon>
        <taxon>Planctomycetota</taxon>
        <taxon>Planctomycetia</taxon>
        <taxon>Planctomycetales</taxon>
        <taxon>Planctomycetaceae</taxon>
        <taxon>Gimesia</taxon>
    </lineage>
</organism>
<dbReference type="InterPro" id="IPR011006">
    <property type="entry name" value="CheY-like_superfamily"/>
</dbReference>
<dbReference type="CDD" id="cd17546">
    <property type="entry name" value="REC_hyHK_CKI1_RcsC-like"/>
    <property type="match status" value="1"/>
</dbReference>
<dbReference type="PANTHER" id="PTHR45339">
    <property type="entry name" value="HYBRID SIGNAL TRANSDUCTION HISTIDINE KINASE J"/>
    <property type="match status" value="1"/>
</dbReference>
<dbReference type="Gene3D" id="3.40.50.2300">
    <property type="match status" value="1"/>
</dbReference>
<evidence type="ECO:0000256" key="1">
    <source>
        <dbReference type="ARBA" id="ARBA00022553"/>
    </source>
</evidence>
<dbReference type="InterPro" id="IPR001789">
    <property type="entry name" value="Sig_transdc_resp-reg_receiver"/>
</dbReference>
<reference evidence="5 6" key="1">
    <citation type="submission" date="2019-03" db="EMBL/GenBank/DDBJ databases">
        <title>Deep-cultivation of Planctomycetes and their phenomic and genomic characterization uncovers novel biology.</title>
        <authorList>
            <person name="Wiegand S."/>
            <person name="Jogler M."/>
            <person name="Boedeker C."/>
            <person name="Pinto D."/>
            <person name="Vollmers J."/>
            <person name="Rivas-Marin E."/>
            <person name="Kohn T."/>
            <person name="Peeters S.H."/>
            <person name="Heuer A."/>
            <person name="Rast P."/>
            <person name="Oberbeckmann S."/>
            <person name="Bunk B."/>
            <person name="Jeske O."/>
            <person name="Meyerdierks A."/>
            <person name="Storesund J.E."/>
            <person name="Kallscheuer N."/>
            <person name="Luecker S."/>
            <person name="Lage O.M."/>
            <person name="Pohl T."/>
            <person name="Merkel B.J."/>
            <person name="Hornburger P."/>
            <person name="Mueller R.-W."/>
            <person name="Bruemmer F."/>
            <person name="Labrenz M."/>
            <person name="Spormann A.M."/>
            <person name="Op den Camp H."/>
            <person name="Overmann J."/>
            <person name="Amann R."/>
            <person name="Jetten M.S.M."/>
            <person name="Mascher T."/>
            <person name="Medema M.H."/>
            <person name="Devos D.P."/>
            <person name="Kaster A.-K."/>
            <person name="Ovreas L."/>
            <person name="Rohde M."/>
            <person name="Galperin M.Y."/>
            <person name="Jogler C."/>
        </authorList>
    </citation>
    <scope>NUCLEOTIDE SEQUENCE [LARGE SCALE GENOMIC DNA]</scope>
    <source>
        <strain evidence="5 6">V202</strain>
    </source>
</reference>
<dbReference type="EMBL" id="CP037422">
    <property type="protein sequence ID" value="QDU10858.1"/>
    <property type="molecule type" value="Genomic_DNA"/>
</dbReference>